<dbReference type="EMBL" id="CP002999">
    <property type="protein sequence ID" value="AEM70270.1"/>
    <property type="molecule type" value="Genomic_DNA"/>
</dbReference>
<accession>G2PNT5</accession>
<proteinExistence type="predicted"/>
<dbReference type="KEGG" id="mrs:Murru_1227"/>
<dbReference type="STRING" id="886377.Murru_1227"/>
<dbReference type="HOGENOM" id="CLU_3185994_0_0_10"/>
<organism evidence="1 2">
    <name type="scientific">Allomuricauda ruestringensis (strain DSM 13258 / CIP 107369 / LMG 19739 / B1)</name>
    <name type="common">Muricauda ruestringensis</name>
    <dbReference type="NCBI Taxonomy" id="886377"/>
    <lineage>
        <taxon>Bacteria</taxon>
        <taxon>Pseudomonadati</taxon>
        <taxon>Bacteroidota</taxon>
        <taxon>Flavobacteriia</taxon>
        <taxon>Flavobacteriales</taxon>
        <taxon>Flavobacteriaceae</taxon>
        <taxon>Flagellimonas</taxon>
    </lineage>
</organism>
<name>G2PNT5_ALLRU</name>
<keyword evidence="2" id="KW-1185">Reference proteome</keyword>
<dbReference type="Proteomes" id="UP000008908">
    <property type="component" value="Chromosome"/>
</dbReference>
<sequence length="46" mass="5307">MFSINLNNIRHLVPIVIGIVSGSHQKRFGCEMLNQVQHDDFEQVQN</sequence>
<reference evidence="1 2" key="2">
    <citation type="journal article" date="2012" name="Stand. Genomic Sci.">
        <title>Complete genome sequence of the facultatively anaerobic, appendaged bacterium Muricauda ruestringensis type strain (B1(T)).</title>
        <authorList>
            <person name="Huntemann M."/>
            <person name="Teshima H."/>
            <person name="Lapidus A."/>
            <person name="Nolan M."/>
            <person name="Lucas S."/>
            <person name="Hammon N."/>
            <person name="Deshpande S."/>
            <person name="Cheng J.F."/>
            <person name="Tapia R."/>
            <person name="Goodwin L.A."/>
            <person name="Pitluck S."/>
            <person name="Liolios K."/>
            <person name="Pagani I."/>
            <person name="Ivanova N."/>
            <person name="Mavromatis K."/>
            <person name="Mikhailova N."/>
            <person name="Pati A."/>
            <person name="Chen A."/>
            <person name="Palaniappan K."/>
            <person name="Land M."/>
            <person name="Hauser L."/>
            <person name="Pan C."/>
            <person name="Brambilla E.M."/>
            <person name="Rohde M."/>
            <person name="Spring S."/>
            <person name="Goker M."/>
            <person name="Detter J.C."/>
            <person name="Bristow J."/>
            <person name="Eisen J.A."/>
            <person name="Markowitz V."/>
            <person name="Hugenholtz P."/>
            <person name="Kyrpides N.C."/>
            <person name="Klenk H.P."/>
            <person name="Woyke T."/>
        </authorList>
    </citation>
    <scope>NUCLEOTIDE SEQUENCE [LARGE SCALE GENOMIC DNA]</scope>
    <source>
        <strain evidence="2">DSM 13258 / LMG 19739 / B1</strain>
    </source>
</reference>
<evidence type="ECO:0000313" key="1">
    <source>
        <dbReference type="EMBL" id="AEM70270.1"/>
    </source>
</evidence>
<reference evidence="2" key="1">
    <citation type="submission" date="2011-08" db="EMBL/GenBank/DDBJ databases">
        <title>The complete genome of Muricauda ruestringensis DSM 13258.</title>
        <authorList>
            <person name="Lucas S."/>
            <person name="Han J."/>
            <person name="Lapidus A."/>
            <person name="Bruce D."/>
            <person name="Goodwin L."/>
            <person name="Pitluck S."/>
            <person name="Peters L."/>
            <person name="Kyrpides N."/>
            <person name="Mavromatis K."/>
            <person name="Ivanova N."/>
            <person name="Ovchinnikova G."/>
            <person name="Teshima H."/>
            <person name="Detter J.C."/>
            <person name="Tapia R."/>
            <person name="Han C."/>
            <person name="Land M."/>
            <person name="Hauser L."/>
            <person name="Markowitz V."/>
            <person name="Cheng J.-F."/>
            <person name="Hugenholtz P."/>
            <person name="Woyke T."/>
            <person name="Wu D."/>
            <person name="Spring S."/>
            <person name="Schroeder M."/>
            <person name="Brambilla E."/>
            <person name="Klenk H.-P."/>
            <person name="Eisen J.A."/>
        </authorList>
    </citation>
    <scope>NUCLEOTIDE SEQUENCE [LARGE SCALE GENOMIC DNA]</scope>
    <source>
        <strain evidence="2">DSM 13258 / LMG 19739 / B1</strain>
    </source>
</reference>
<gene>
    <name evidence="1" type="ordered locus">Murru_1227</name>
</gene>
<evidence type="ECO:0000313" key="2">
    <source>
        <dbReference type="Proteomes" id="UP000008908"/>
    </source>
</evidence>
<dbReference type="AlphaFoldDB" id="G2PNT5"/>
<protein>
    <submittedName>
        <fullName evidence="1">Uncharacterized protein</fullName>
    </submittedName>
</protein>